<reference evidence="5" key="3">
    <citation type="submission" date="2015-06" db="UniProtKB">
        <authorList>
            <consortium name="EnsemblProtists"/>
        </authorList>
    </citation>
    <scope>IDENTIFICATION</scope>
</reference>
<dbReference type="InterPro" id="IPR036871">
    <property type="entry name" value="PX_dom_sf"/>
</dbReference>
<reference evidence="6" key="2">
    <citation type="submission" date="2012-11" db="EMBL/GenBank/DDBJ databases">
        <authorList>
            <person name="Kuo A."/>
            <person name="Curtis B.A."/>
            <person name="Tanifuji G."/>
            <person name="Burki F."/>
            <person name="Gruber A."/>
            <person name="Irimia M."/>
            <person name="Maruyama S."/>
            <person name="Arias M.C."/>
            <person name="Ball S.G."/>
            <person name="Gile G.H."/>
            <person name="Hirakawa Y."/>
            <person name="Hopkins J.F."/>
            <person name="Rensing S.A."/>
            <person name="Schmutz J."/>
            <person name="Symeonidi A."/>
            <person name="Elias M."/>
            <person name="Eveleigh R.J."/>
            <person name="Herman E.K."/>
            <person name="Klute M.J."/>
            <person name="Nakayama T."/>
            <person name="Obornik M."/>
            <person name="Reyes-Prieto A."/>
            <person name="Armbrust E.V."/>
            <person name="Aves S.J."/>
            <person name="Beiko R.G."/>
            <person name="Coutinho P."/>
            <person name="Dacks J.B."/>
            <person name="Durnford D.G."/>
            <person name="Fast N.M."/>
            <person name="Green B.R."/>
            <person name="Grisdale C."/>
            <person name="Hempe F."/>
            <person name="Henrissat B."/>
            <person name="Hoppner M.P."/>
            <person name="Ishida K.-I."/>
            <person name="Kim E."/>
            <person name="Koreny L."/>
            <person name="Kroth P.G."/>
            <person name="Liu Y."/>
            <person name="Malik S.-B."/>
            <person name="Maier U.G."/>
            <person name="McRose D."/>
            <person name="Mock T."/>
            <person name="Neilson J.A."/>
            <person name="Onodera N.T."/>
            <person name="Poole A.M."/>
            <person name="Pritham E.J."/>
            <person name="Richards T.A."/>
            <person name="Rocap G."/>
            <person name="Roy S.W."/>
            <person name="Sarai C."/>
            <person name="Schaack S."/>
            <person name="Shirato S."/>
            <person name="Slamovits C.H."/>
            <person name="Spencer D.F."/>
            <person name="Suzuki S."/>
            <person name="Worden A.Z."/>
            <person name="Zauner S."/>
            <person name="Barry K."/>
            <person name="Bell C."/>
            <person name="Bharti A.K."/>
            <person name="Crow J.A."/>
            <person name="Grimwood J."/>
            <person name="Kramer R."/>
            <person name="Lindquist E."/>
            <person name="Lucas S."/>
            <person name="Salamov A."/>
            <person name="McFadden G.I."/>
            <person name="Lane C.E."/>
            <person name="Keeling P.J."/>
            <person name="Gray M.W."/>
            <person name="Grigoriev I.V."/>
            <person name="Archibald J.M."/>
        </authorList>
    </citation>
    <scope>NUCLEOTIDE SEQUENCE</scope>
    <source>
        <strain evidence="6">CCMP2712</strain>
    </source>
</reference>
<dbReference type="KEGG" id="gtt:GUITHDRAFT_108498"/>
<feature type="compositionally biased region" description="Gly residues" evidence="2">
    <location>
        <begin position="445"/>
        <end position="454"/>
    </location>
</feature>
<evidence type="ECO:0000259" key="3">
    <source>
        <dbReference type="SMART" id="SM00312"/>
    </source>
</evidence>
<dbReference type="EnsemblProtists" id="EKX45622">
    <property type="protein sequence ID" value="EKX45622"/>
    <property type="gene ID" value="GUITHDRAFT_108498"/>
</dbReference>
<dbReference type="HOGENOM" id="CLU_561971_0_0_1"/>
<feature type="domain" description="PX" evidence="3">
    <location>
        <begin position="59"/>
        <end position="168"/>
    </location>
</feature>
<dbReference type="InterPro" id="IPR036034">
    <property type="entry name" value="PDZ_sf"/>
</dbReference>
<dbReference type="SMART" id="SM00312">
    <property type="entry name" value="PX"/>
    <property type="match status" value="1"/>
</dbReference>
<dbReference type="InterPro" id="IPR001683">
    <property type="entry name" value="PX_dom"/>
</dbReference>
<keyword evidence="6" id="KW-1185">Reference proteome</keyword>
<name>L1JBC2_GUITC</name>
<sequence>MLTLRFFRAGQEMVTSPTMQEPNSTLHSPRYSDFIREPSFASSMGSVSCLERSILLKMANLVRCKLAIEAFPRKNASTLYEISLFSEDGKCIAKVKKSYKEFQKLERLLCEKYFYLPSKIKNKTPMVKSSKRQIVEKNKQLIMSFISTLISKELLVTDADIQHFLSLPGNQTQPSCKFSEIVPSLKLALEHEKVAAEAARRDVSGAQQERLRWEQQSQDLEEMRMHSHVAKHISEEIMLELERIKIEVVEIASHLSMDLQDLEKKRSQQHTFFQRKAVREAAEEPDGLFDLGISPIRVPTDESLHQQNQRIADQSREIMELEEKVRSEVGGSDSDSRTIFHNEDEFYTSLDFTEQVGLGLVLERDEEGKLRVKRKLSDQPHVNLDDEVLQLDGEELQGRSAGEVQRLCEGEEGSEVKLRIRRFQLNPFDEPLEVEVVVTRRQLGGAGAGAGAGAEGAAAAPGEKEDDDDGQRSTSSSQISDLIKFT</sequence>
<accession>L1JBC2</accession>
<evidence type="ECO:0000256" key="2">
    <source>
        <dbReference type="SAM" id="MobiDB-lite"/>
    </source>
</evidence>
<evidence type="ECO:0000313" key="5">
    <source>
        <dbReference type="EnsemblProtists" id="EKX45622"/>
    </source>
</evidence>
<dbReference type="AlphaFoldDB" id="L1JBC2"/>
<dbReference type="PaxDb" id="55529-EKX45622"/>
<evidence type="ECO:0000313" key="6">
    <source>
        <dbReference type="Proteomes" id="UP000011087"/>
    </source>
</evidence>
<reference evidence="4 6" key="1">
    <citation type="journal article" date="2012" name="Nature">
        <title>Algal genomes reveal evolutionary mosaicism and the fate of nucleomorphs.</title>
        <authorList>
            <consortium name="DOE Joint Genome Institute"/>
            <person name="Curtis B.A."/>
            <person name="Tanifuji G."/>
            <person name="Burki F."/>
            <person name="Gruber A."/>
            <person name="Irimia M."/>
            <person name="Maruyama S."/>
            <person name="Arias M.C."/>
            <person name="Ball S.G."/>
            <person name="Gile G.H."/>
            <person name="Hirakawa Y."/>
            <person name="Hopkins J.F."/>
            <person name="Kuo A."/>
            <person name="Rensing S.A."/>
            <person name="Schmutz J."/>
            <person name="Symeonidi A."/>
            <person name="Elias M."/>
            <person name="Eveleigh R.J."/>
            <person name="Herman E.K."/>
            <person name="Klute M.J."/>
            <person name="Nakayama T."/>
            <person name="Obornik M."/>
            <person name="Reyes-Prieto A."/>
            <person name="Armbrust E.V."/>
            <person name="Aves S.J."/>
            <person name="Beiko R.G."/>
            <person name="Coutinho P."/>
            <person name="Dacks J.B."/>
            <person name="Durnford D.G."/>
            <person name="Fast N.M."/>
            <person name="Green B.R."/>
            <person name="Grisdale C.J."/>
            <person name="Hempel F."/>
            <person name="Henrissat B."/>
            <person name="Hoppner M.P."/>
            <person name="Ishida K."/>
            <person name="Kim E."/>
            <person name="Koreny L."/>
            <person name="Kroth P.G."/>
            <person name="Liu Y."/>
            <person name="Malik S.B."/>
            <person name="Maier U.G."/>
            <person name="McRose D."/>
            <person name="Mock T."/>
            <person name="Neilson J.A."/>
            <person name="Onodera N.T."/>
            <person name="Poole A.M."/>
            <person name="Pritham E.J."/>
            <person name="Richards T.A."/>
            <person name="Rocap G."/>
            <person name="Roy S.W."/>
            <person name="Sarai C."/>
            <person name="Schaack S."/>
            <person name="Shirato S."/>
            <person name="Slamovits C.H."/>
            <person name="Spencer D.F."/>
            <person name="Suzuki S."/>
            <person name="Worden A.Z."/>
            <person name="Zauner S."/>
            <person name="Barry K."/>
            <person name="Bell C."/>
            <person name="Bharti A.K."/>
            <person name="Crow J.A."/>
            <person name="Grimwood J."/>
            <person name="Kramer R."/>
            <person name="Lindquist E."/>
            <person name="Lucas S."/>
            <person name="Salamov A."/>
            <person name="McFadden G.I."/>
            <person name="Lane C.E."/>
            <person name="Keeling P.J."/>
            <person name="Gray M.W."/>
            <person name="Grigoriev I.V."/>
            <person name="Archibald J.M."/>
        </authorList>
    </citation>
    <scope>NUCLEOTIDE SEQUENCE</scope>
    <source>
        <strain evidence="4 6">CCMP2712</strain>
    </source>
</reference>
<dbReference type="Gene3D" id="2.30.42.10">
    <property type="match status" value="1"/>
</dbReference>
<dbReference type="Proteomes" id="UP000011087">
    <property type="component" value="Unassembled WGS sequence"/>
</dbReference>
<feature type="region of interest" description="Disordered" evidence="2">
    <location>
        <begin position="445"/>
        <end position="486"/>
    </location>
</feature>
<feature type="coiled-coil region" evidence="1">
    <location>
        <begin position="189"/>
        <end position="223"/>
    </location>
</feature>
<evidence type="ECO:0000313" key="4">
    <source>
        <dbReference type="EMBL" id="EKX45622.1"/>
    </source>
</evidence>
<dbReference type="CDD" id="cd06093">
    <property type="entry name" value="PX_domain"/>
    <property type="match status" value="1"/>
</dbReference>
<protein>
    <recommendedName>
        <fullName evidence="3">PX domain-containing protein</fullName>
    </recommendedName>
</protein>
<dbReference type="Gene3D" id="3.30.1520.10">
    <property type="entry name" value="Phox-like domain"/>
    <property type="match status" value="1"/>
</dbReference>
<dbReference type="EMBL" id="JH992998">
    <property type="protein sequence ID" value="EKX45622.1"/>
    <property type="molecule type" value="Genomic_DNA"/>
</dbReference>
<dbReference type="SUPFAM" id="SSF64268">
    <property type="entry name" value="PX domain"/>
    <property type="match status" value="1"/>
</dbReference>
<dbReference type="Gene3D" id="3.30.750.44">
    <property type="match status" value="1"/>
</dbReference>
<evidence type="ECO:0000256" key="1">
    <source>
        <dbReference type="SAM" id="Coils"/>
    </source>
</evidence>
<dbReference type="GeneID" id="17302364"/>
<dbReference type="Pfam" id="PF00787">
    <property type="entry name" value="PX"/>
    <property type="match status" value="1"/>
</dbReference>
<keyword evidence="1" id="KW-0175">Coiled coil</keyword>
<proteinExistence type="predicted"/>
<dbReference type="RefSeq" id="XP_005832602.1">
    <property type="nucleotide sequence ID" value="XM_005832545.1"/>
</dbReference>
<organism evidence="4">
    <name type="scientific">Guillardia theta (strain CCMP2712)</name>
    <name type="common">Cryptophyte</name>
    <dbReference type="NCBI Taxonomy" id="905079"/>
    <lineage>
        <taxon>Eukaryota</taxon>
        <taxon>Cryptophyceae</taxon>
        <taxon>Pyrenomonadales</taxon>
        <taxon>Geminigeraceae</taxon>
        <taxon>Guillardia</taxon>
    </lineage>
</organism>
<dbReference type="GO" id="GO:0035091">
    <property type="term" value="F:phosphatidylinositol binding"/>
    <property type="evidence" value="ECO:0007669"/>
    <property type="project" value="InterPro"/>
</dbReference>
<gene>
    <name evidence="4" type="ORF">GUITHDRAFT_108498</name>
</gene>